<dbReference type="HOGENOM" id="CLU_582588_0_0_12"/>
<keyword evidence="8" id="KW-1185">Reference proteome</keyword>
<feature type="transmembrane region" description="Helical" evidence="5">
    <location>
        <begin position="46"/>
        <end position="69"/>
    </location>
</feature>
<dbReference type="PRINTS" id="PR00260">
    <property type="entry name" value="CHEMTRNSDUCR"/>
</dbReference>
<feature type="transmembrane region" description="Helical" evidence="5">
    <location>
        <begin position="12"/>
        <end position="34"/>
    </location>
</feature>
<dbReference type="GO" id="GO:0004888">
    <property type="term" value="F:transmembrane signaling receptor activity"/>
    <property type="evidence" value="ECO:0007669"/>
    <property type="project" value="InterPro"/>
</dbReference>
<dbReference type="KEGG" id="taz:TREAZ_0953"/>
<dbReference type="SUPFAM" id="SSF58104">
    <property type="entry name" value="Methyl-accepting chemotaxis protein (MCP) signaling domain"/>
    <property type="match status" value="1"/>
</dbReference>
<dbReference type="GO" id="GO:0007165">
    <property type="term" value="P:signal transduction"/>
    <property type="evidence" value="ECO:0007669"/>
    <property type="project" value="UniProtKB-KW"/>
</dbReference>
<keyword evidence="5" id="KW-0472">Membrane</keyword>
<dbReference type="eggNOG" id="COG0840">
    <property type="taxonomic scope" value="Bacteria"/>
</dbReference>
<evidence type="ECO:0000313" key="8">
    <source>
        <dbReference type="Proteomes" id="UP000009222"/>
    </source>
</evidence>
<evidence type="ECO:0000313" key="7">
    <source>
        <dbReference type="EMBL" id="AEF82371.1"/>
    </source>
</evidence>
<feature type="domain" description="Methyl-accepting transducer" evidence="6">
    <location>
        <begin position="141"/>
        <end position="363"/>
    </location>
</feature>
<sequence length="469" mass="50055">MKLNNMKNNKAAGLCIIAGTIILMALLSAFQIFLFKGDEEAGTAMLLRLSAVNWILAAGGMTLLFLWAAKFLNSLKSSKDALEKNQASLAQFYQILKAHSDRSAEATELLRNEGIEREAEAAHLREVLDLVTGQFSEIEGASVQAIGAIDLIENYFSSLRDAAAEQERFIANAENRLDKAAEPTGSVSFNISETEGKAGSLKKEAAMGEEQSHSVHELIKGASENLEKITEMTGAINQISEQTNILSMNAAIESAHAGSAGAGFAVVAKEIKKLAGSTKENAKNIQDAIKAVTRQIAEALKASELSSGSFGSLSKEIQNLAESLNTVHESAQKNRESPSAAESAILESASIIRKIHDNSADMMANQQSFRSALEQIHALSGKTRAEIKEIRTGTQDALENIAKTQDRIRETLAEAGKLGEGLALGAPSPAVPAKPAAPAKPPAPARPSFEADNSWRKDVAVKSPPLTIW</sequence>
<comment type="similarity">
    <text evidence="2">Belongs to the methyl-accepting chemotaxis (MCP) protein family.</text>
</comment>
<dbReference type="GO" id="GO:0006935">
    <property type="term" value="P:chemotaxis"/>
    <property type="evidence" value="ECO:0007669"/>
    <property type="project" value="InterPro"/>
</dbReference>
<organism evidence="7 8">
    <name type="scientific">Leadbettera azotonutricia (strain ATCC BAA-888 / DSM 13862 / ZAS-9)</name>
    <name type="common">Treponema azotonutricium</name>
    <dbReference type="NCBI Taxonomy" id="545695"/>
    <lineage>
        <taxon>Bacteria</taxon>
        <taxon>Pseudomonadati</taxon>
        <taxon>Spirochaetota</taxon>
        <taxon>Spirochaetia</taxon>
        <taxon>Spirochaetales</taxon>
        <taxon>Breznakiellaceae</taxon>
        <taxon>Leadbettera</taxon>
    </lineage>
</organism>
<dbReference type="InterPro" id="IPR004090">
    <property type="entry name" value="Chemotax_Me-accpt_rcpt"/>
</dbReference>
<keyword evidence="5" id="KW-0812">Transmembrane</keyword>
<keyword evidence="5" id="KW-1133">Transmembrane helix</keyword>
<dbReference type="InterPro" id="IPR004089">
    <property type="entry name" value="MCPsignal_dom"/>
</dbReference>
<name>F5Y8C7_LEAAZ</name>
<accession>F5Y8C7</accession>
<protein>
    <submittedName>
        <fullName evidence="7">Methyl-accepting chemotaxis signaling domain protein</fullName>
    </submittedName>
</protein>
<proteinExistence type="inferred from homology"/>
<dbReference type="PROSITE" id="PS50111">
    <property type="entry name" value="CHEMOTAXIS_TRANSDUC_2"/>
    <property type="match status" value="1"/>
</dbReference>
<evidence type="ECO:0000256" key="3">
    <source>
        <dbReference type="PROSITE-ProRule" id="PRU00284"/>
    </source>
</evidence>
<dbReference type="EMBL" id="CP001841">
    <property type="protein sequence ID" value="AEF82371.1"/>
    <property type="molecule type" value="Genomic_DNA"/>
</dbReference>
<evidence type="ECO:0000256" key="4">
    <source>
        <dbReference type="SAM" id="MobiDB-lite"/>
    </source>
</evidence>
<feature type="compositionally biased region" description="Low complexity" evidence="4">
    <location>
        <begin position="423"/>
        <end position="437"/>
    </location>
</feature>
<dbReference type="AlphaFoldDB" id="F5Y8C7"/>
<dbReference type="STRING" id="545695.TREAZ_0953"/>
<dbReference type="Gene3D" id="1.10.287.950">
    <property type="entry name" value="Methyl-accepting chemotaxis protein"/>
    <property type="match status" value="1"/>
</dbReference>
<dbReference type="SMART" id="SM00283">
    <property type="entry name" value="MA"/>
    <property type="match status" value="1"/>
</dbReference>
<evidence type="ECO:0000259" key="6">
    <source>
        <dbReference type="PROSITE" id="PS50111"/>
    </source>
</evidence>
<dbReference type="InParanoid" id="F5Y8C7"/>
<evidence type="ECO:0000256" key="1">
    <source>
        <dbReference type="ARBA" id="ARBA00023224"/>
    </source>
</evidence>
<dbReference type="PANTHER" id="PTHR32089">
    <property type="entry name" value="METHYL-ACCEPTING CHEMOTAXIS PROTEIN MCPB"/>
    <property type="match status" value="1"/>
</dbReference>
<evidence type="ECO:0000256" key="2">
    <source>
        <dbReference type="ARBA" id="ARBA00029447"/>
    </source>
</evidence>
<dbReference type="PANTHER" id="PTHR32089:SF112">
    <property type="entry name" value="LYSOZYME-LIKE PROTEIN-RELATED"/>
    <property type="match status" value="1"/>
</dbReference>
<dbReference type="Pfam" id="PF00015">
    <property type="entry name" value="MCPsignal"/>
    <property type="match status" value="1"/>
</dbReference>
<reference evidence="8" key="1">
    <citation type="submission" date="2009-12" db="EMBL/GenBank/DDBJ databases">
        <title>Complete sequence of Treponema azotonutricium strain ZAS-9.</title>
        <authorList>
            <person name="Tetu S.G."/>
            <person name="Matson E."/>
            <person name="Ren Q."/>
            <person name="Seshadri R."/>
            <person name="Elbourne L."/>
            <person name="Hassan K.A."/>
            <person name="Durkin A."/>
            <person name="Radune D."/>
            <person name="Mohamoud Y."/>
            <person name="Shay R."/>
            <person name="Jin S."/>
            <person name="Zhang X."/>
            <person name="Lucey K."/>
            <person name="Ballor N.R."/>
            <person name="Ottesen E."/>
            <person name="Rosenthal R."/>
            <person name="Allen A."/>
            <person name="Leadbetter J.R."/>
            <person name="Paulsen I.T."/>
        </authorList>
    </citation>
    <scope>NUCLEOTIDE SEQUENCE [LARGE SCALE GENOMIC DNA]</scope>
    <source>
        <strain evidence="8">ATCC BAA-888 / DSM 13862 / ZAS-9</strain>
    </source>
</reference>
<reference evidence="7 8" key="2">
    <citation type="journal article" date="2011" name="ISME J.">
        <title>RNA-seq reveals cooperative metabolic interactions between two termite-gut spirochete species in co-culture.</title>
        <authorList>
            <person name="Rosenthal A.Z."/>
            <person name="Matson E.G."/>
            <person name="Eldar A."/>
            <person name="Leadbetter J.R."/>
        </authorList>
    </citation>
    <scope>NUCLEOTIDE SEQUENCE [LARGE SCALE GENOMIC DNA]</scope>
    <source>
        <strain evidence="8">ATCC BAA-888 / DSM 13862 / ZAS-9</strain>
    </source>
</reference>
<evidence type="ECO:0000256" key="5">
    <source>
        <dbReference type="SAM" id="Phobius"/>
    </source>
</evidence>
<dbReference type="Proteomes" id="UP000009222">
    <property type="component" value="Chromosome"/>
</dbReference>
<gene>
    <name evidence="7" type="ordered locus">TREAZ_0953</name>
</gene>
<feature type="region of interest" description="Disordered" evidence="4">
    <location>
        <begin position="423"/>
        <end position="457"/>
    </location>
</feature>
<keyword evidence="1 3" id="KW-0807">Transducer</keyword>
<dbReference type="GO" id="GO:0016020">
    <property type="term" value="C:membrane"/>
    <property type="evidence" value="ECO:0007669"/>
    <property type="project" value="InterPro"/>
</dbReference>